<evidence type="ECO:0000256" key="4">
    <source>
        <dbReference type="ARBA" id="ARBA00039055"/>
    </source>
</evidence>
<feature type="compositionally biased region" description="Acidic residues" evidence="9">
    <location>
        <begin position="145"/>
        <end position="155"/>
    </location>
</feature>
<dbReference type="KEGG" id="csl:COCSUDRAFT_53048"/>
<proteinExistence type="inferred from homology"/>
<dbReference type="Pfam" id="PF01370">
    <property type="entry name" value="Epimerase"/>
    <property type="match status" value="1"/>
</dbReference>
<evidence type="ECO:0000313" key="12">
    <source>
        <dbReference type="Proteomes" id="UP000007264"/>
    </source>
</evidence>
<sequence>MAFTAVVTGATGFVATEICRQLLEKGYNVRGTVRSLASKEKYSHLQALGEALPGVLTLHEADLLAEGSFDDVVKGADFVFHTASPFIREVHDPQKDLVDPAVKGTRNVVQAAVKSKDTVKRIVVTSSFAAVVKSQKGPQNGSLFTEEDWNDESSLDDQPYRFSKTEAEKEAWAISKREGLDLVTINPTFVLGPVVSSRTDATSIILFKDFVENKGADIIPWQVDVRDIGRAHVLAVEVPTASGRYIVSHDSTLSTKYISEVLSERFPQYQFPSGEDAPAKQVLDNSKVQKELGLQLLPAKFTYIDMATTLIQKGIAKPVAK</sequence>
<dbReference type="GeneID" id="17042720"/>
<dbReference type="PANTHER" id="PTHR10366">
    <property type="entry name" value="NAD DEPENDENT EPIMERASE/DEHYDRATASE"/>
    <property type="match status" value="1"/>
</dbReference>
<keyword evidence="1" id="KW-0560">Oxidoreductase</keyword>
<dbReference type="PANTHER" id="PTHR10366:SF564">
    <property type="entry name" value="STEROL-4-ALPHA-CARBOXYLATE 3-DEHYDROGENASE, DECARBOXYLATING"/>
    <property type="match status" value="1"/>
</dbReference>
<accession>I0Z250</accession>
<evidence type="ECO:0000256" key="6">
    <source>
        <dbReference type="ARBA" id="ARBA00042087"/>
    </source>
</evidence>
<evidence type="ECO:0000256" key="5">
    <source>
        <dbReference type="ARBA" id="ARBA00039057"/>
    </source>
</evidence>
<dbReference type="RefSeq" id="XP_005649263.1">
    <property type="nucleotide sequence ID" value="XM_005649206.1"/>
</dbReference>
<evidence type="ECO:0000256" key="7">
    <source>
        <dbReference type="ARBA" id="ARBA00048870"/>
    </source>
</evidence>
<organism evidence="11 12">
    <name type="scientific">Coccomyxa subellipsoidea (strain C-169)</name>
    <name type="common">Green microalga</name>
    <dbReference type="NCBI Taxonomy" id="574566"/>
    <lineage>
        <taxon>Eukaryota</taxon>
        <taxon>Viridiplantae</taxon>
        <taxon>Chlorophyta</taxon>
        <taxon>core chlorophytes</taxon>
        <taxon>Trebouxiophyceae</taxon>
        <taxon>Trebouxiophyceae incertae sedis</taxon>
        <taxon>Coccomyxaceae</taxon>
        <taxon>Coccomyxa</taxon>
        <taxon>Coccomyxa subellipsoidea</taxon>
    </lineage>
</organism>
<protein>
    <recommendedName>
        <fullName evidence="6">Flavanone 4-reductase</fullName>
        <ecNumber evidence="5">1.1.1.219</ecNumber>
        <ecNumber evidence="4">1.1.1.234</ecNumber>
    </recommendedName>
</protein>
<feature type="region of interest" description="Disordered" evidence="9">
    <location>
        <begin position="137"/>
        <end position="156"/>
    </location>
</feature>
<dbReference type="eggNOG" id="KOG1502">
    <property type="taxonomic scope" value="Eukaryota"/>
</dbReference>
<evidence type="ECO:0000256" key="3">
    <source>
        <dbReference type="ARBA" id="ARBA00023445"/>
    </source>
</evidence>
<comment type="catalytic activity">
    <reaction evidence="8">
        <text>a (2R,3S,4S)-leucoanthocyanidin + NADP(+) = a (2R,3R)-dihydroflavonol + NADPH + H(+)</text>
        <dbReference type="Rhea" id="RHEA:54444"/>
        <dbReference type="ChEBI" id="CHEBI:15378"/>
        <dbReference type="ChEBI" id="CHEBI:57783"/>
        <dbReference type="ChEBI" id="CHEBI:58349"/>
        <dbReference type="ChEBI" id="CHEBI:138176"/>
        <dbReference type="ChEBI" id="CHEBI:138188"/>
        <dbReference type="EC" id="1.1.1.219"/>
    </reaction>
</comment>
<evidence type="ECO:0000259" key="10">
    <source>
        <dbReference type="Pfam" id="PF01370"/>
    </source>
</evidence>
<name>I0Z250_COCSC</name>
<evidence type="ECO:0000256" key="2">
    <source>
        <dbReference type="ARBA" id="ARBA00023241"/>
    </source>
</evidence>
<dbReference type="STRING" id="574566.I0Z250"/>
<dbReference type="GO" id="GO:0047890">
    <property type="term" value="F:flavanone 4-reductase activity"/>
    <property type="evidence" value="ECO:0007669"/>
    <property type="project" value="UniProtKB-EC"/>
</dbReference>
<dbReference type="EMBL" id="AGSI01000005">
    <property type="protein sequence ID" value="EIE24719.1"/>
    <property type="molecule type" value="Genomic_DNA"/>
</dbReference>
<dbReference type="InterPro" id="IPR036291">
    <property type="entry name" value="NAD(P)-bd_dom_sf"/>
</dbReference>
<evidence type="ECO:0000256" key="8">
    <source>
        <dbReference type="ARBA" id="ARBA00049132"/>
    </source>
</evidence>
<evidence type="ECO:0000256" key="1">
    <source>
        <dbReference type="ARBA" id="ARBA00023002"/>
    </source>
</evidence>
<feature type="domain" description="NAD-dependent epimerase/dehydratase" evidence="10">
    <location>
        <begin position="6"/>
        <end position="241"/>
    </location>
</feature>
<dbReference type="SUPFAM" id="SSF51735">
    <property type="entry name" value="NAD(P)-binding Rossmann-fold domains"/>
    <property type="match status" value="1"/>
</dbReference>
<evidence type="ECO:0000313" key="11">
    <source>
        <dbReference type="EMBL" id="EIE24719.1"/>
    </source>
</evidence>
<dbReference type="AlphaFoldDB" id="I0Z250"/>
<evidence type="ECO:0000256" key="9">
    <source>
        <dbReference type="SAM" id="MobiDB-lite"/>
    </source>
</evidence>
<reference evidence="11 12" key="1">
    <citation type="journal article" date="2012" name="Genome Biol.">
        <title>The genome of the polar eukaryotic microalga coccomyxa subellipsoidea reveals traits of cold adaptation.</title>
        <authorList>
            <person name="Blanc G."/>
            <person name="Agarkova I."/>
            <person name="Grimwood J."/>
            <person name="Kuo A."/>
            <person name="Brueggeman A."/>
            <person name="Dunigan D."/>
            <person name="Gurnon J."/>
            <person name="Ladunga I."/>
            <person name="Lindquist E."/>
            <person name="Lucas S."/>
            <person name="Pangilinan J."/>
            <person name="Proschold T."/>
            <person name="Salamov A."/>
            <person name="Schmutz J."/>
            <person name="Weeks D."/>
            <person name="Yamada T."/>
            <person name="Claverie J.M."/>
            <person name="Grigoriev I."/>
            <person name="Van Etten J."/>
            <person name="Lomsadze A."/>
            <person name="Borodovsky M."/>
        </authorList>
    </citation>
    <scope>NUCLEOTIDE SEQUENCE [LARGE SCALE GENOMIC DNA]</scope>
    <source>
        <strain evidence="11 12">C-169</strain>
    </source>
</reference>
<gene>
    <name evidence="11" type="ORF">COCSUDRAFT_53048</name>
</gene>
<dbReference type="FunFam" id="3.40.50.720:FF:000085">
    <property type="entry name" value="Dihydroflavonol reductase"/>
    <property type="match status" value="1"/>
</dbReference>
<dbReference type="InterPro" id="IPR050425">
    <property type="entry name" value="NAD(P)_dehydrat-like"/>
</dbReference>
<dbReference type="Proteomes" id="UP000007264">
    <property type="component" value="Unassembled WGS sequence"/>
</dbReference>
<dbReference type="InterPro" id="IPR001509">
    <property type="entry name" value="Epimerase_deHydtase"/>
</dbReference>
<dbReference type="Gene3D" id="3.40.50.720">
    <property type="entry name" value="NAD(P)-binding Rossmann-like Domain"/>
    <property type="match status" value="1"/>
</dbReference>
<comment type="caution">
    <text evidence="11">The sequence shown here is derived from an EMBL/GenBank/DDBJ whole genome shotgun (WGS) entry which is preliminary data.</text>
</comment>
<keyword evidence="2" id="KW-0284">Flavonoid biosynthesis</keyword>
<keyword evidence="12" id="KW-1185">Reference proteome</keyword>
<comment type="catalytic activity">
    <reaction evidence="7">
        <text>(2S)-flavan-4-ol + NADP(+) = (2S)-flavanone + NADPH + H(+)</text>
        <dbReference type="Rhea" id="RHEA:11228"/>
        <dbReference type="ChEBI" id="CHEBI:15378"/>
        <dbReference type="ChEBI" id="CHEBI:15605"/>
        <dbReference type="ChEBI" id="CHEBI:15606"/>
        <dbReference type="ChEBI" id="CHEBI:57783"/>
        <dbReference type="ChEBI" id="CHEBI:58349"/>
        <dbReference type="EC" id="1.1.1.234"/>
    </reaction>
</comment>
<comment type="similarity">
    <text evidence="3">Belongs to the NAD(P)-dependent epimerase/dehydratase family. Dihydroflavonol-4-reductase subfamily.</text>
</comment>
<dbReference type="EC" id="1.1.1.234" evidence="4"/>
<dbReference type="GO" id="GO:0045552">
    <property type="term" value="F:dihydroflavanol 4-reductase activity"/>
    <property type="evidence" value="ECO:0007669"/>
    <property type="project" value="UniProtKB-EC"/>
</dbReference>
<dbReference type="GO" id="GO:0009813">
    <property type="term" value="P:flavonoid biosynthetic process"/>
    <property type="evidence" value="ECO:0007669"/>
    <property type="project" value="UniProtKB-KW"/>
</dbReference>
<dbReference type="EC" id="1.1.1.219" evidence="5"/>
<dbReference type="OrthoDB" id="2735536at2759"/>